<dbReference type="NCBIfam" id="NF038336">
    <property type="entry name" value="YjiT_fam"/>
    <property type="match status" value="1"/>
</dbReference>
<dbReference type="Proteomes" id="UP000824225">
    <property type="component" value="Unassembled WGS sequence"/>
</dbReference>
<organism evidence="1 2">
    <name type="scientific">Candidatus Mailhella merdigallinarum</name>
    <dbReference type="NCBI Taxonomy" id="2838658"/>
    <lineage>
        <taxon>Bacteria</taxon>
        <taxon>Pseudomonadati</taxon>
        <taxon>Thermodesulfobacteriota</taxon>
        <taxon>Desulfovibrionia</taxon>
        <taxon>Desulfovibrionales</taxon>
        <taxon>Desulfovibrionaceae</taxon>
        <taxon>Mailhella</taxon>
    </lineage>
</organism>
<name>A0A9D2KLS9_9BACT</name>
<dbReference type="InterPro" id="IPR047879">
    <property type="entry name" value="YjiT"/>
</dbReference>
<dbReference type="EMBL" id="DXAN01000005">
    <property type="protein sequence ID" value="HJA08147.1"/>
    <property type="molecule type" value="Genomic_DNA"/>
</dbReference>
<gene>
    <name evidence="1" type="ORF">H9962_02995</name>
</gene>
<evidence type="ECO:0000313" key="1">
    <source>
        <dbReference type="EMBL" id="HJA08147.1"/>
    </source>
</evidence>
<comment type="caution">
    <text evidence="1">The sequence shown here is derived from an EMBL/GenBank/DDBJ whole genome shotgun (WGS) entry which is preliminary data.</text>
</comment>
<proteinExistence type="predicted"/>
<accession>A0A9D2KLS9</accession>
<reference evidence="1" key="2">
    <citation type="submission" date="2021-04" db="EMBL/GenBank/DDBJ databases">
        <authorList>
            <person name="Gilroy R."/>
        </authorList>
    </citation>
    <scope>NUCLEOTIDE SEQUENCE</scope>
    <source>
        <strain evidence="1">CHK186-16707</strain>
    </source>
</reference>
<dbReference type="AlphaFoldDB" id="A0A9D2KLS9"/>
<sequence length="1113" mass="124440">MAKQLKIKEWLSDFLARRELDAPDGRHLFSYRATPEEFLILEEGLKQNMALASMRDSQNPLNLWKNAPGFNAVFVLYAALCWQQKYEGTTWTYDVILKGLDIFLAKPSLELRDIIVSGLEFWGLAKNTQGLAYLGSIAREAGLPQKLLAENRGPVGHLLHSVLREALRSGQSGSIITSWLASYNSSLPQSCRSPEIIALLADSINAILDIKNSLHASTLGEALTELNEKDPDWRSRFPLPLYDDIARDLLNRLLEDATSSPQASTGSPISASRCIIRGYGQQWELQARLDMPPRMATGLGEDKPRLLSMRIMSGEKSFEAVLKKHAESDFYFFQQKQSIVFSGLEAMQEILIRYTAPSGFCQMHACPGGMELDPELPWIFEGEQYDYRFRQQGGGSVRGAVCYVALSPGWEVENAEDTGPLQDTNRHVYRMTKSGHLRKGELAFFVRTSSLNGEECDWSLDNRFWDVEMLQPSLAFRGLPQPVVSTGETRKSPRGELLGKTSGMEKFAPLSTSNAATGITQVWFKSAGGASLRSRMLLLPAKASVSLSTNEEGKDCLNLEGWCAAAASLAESQKGLELACRPLRDSLELTFKTRPGHVPPVTVDLQVYWKDSTQPACIRVPFPQTGARLFNAEGQEILSNRQICAQHLHGLRLHCFSTGVRHTALRLSLPGKTLYYPLETHENGTVIRLMDWQDAFLEMLAMTDGLDSRVSLDILFDDRKVAGWSVARYESCLIPEGTKAVLALPEYGERPLQGYDMKALLLNHPECAPKSLAETLRQDGSASGEWELSEALDRPGPWLIFDDTEGTSLRPMLWTVDGSEDETPLNSLQAAIAEKNSESRLQAFLSCIAVMEHNLDVPEWKTLLEIFQHVRNLPLSTLNVWSALLHSPRIMAMIALHPGISFENVTSRICTELPFLWNFVSLQDWSAASQCIRYSFEGLFPGDTAFGFWQSHMQKAMENIGSCCPSVNTLMHVAISLPEDVPILTRACPHFHAHHASLLFEGDNSEMQKLLRRHADDEWPMAFASLSNRERRSDGLKPLLPSPQGARDSVLGLPILLMFQAFDPQAAFIHFPPDQDTVFHIREHLHFDADWFEQASSLTAYYCASEHFSIKDA</sequence>
<evidence type="ECO:0000313" key="2">
    <source>
        <dbReference type="Proteomes" id="UP000824225"/>
    </source>
</evidence>
<protein>
    <submittedName>
        <fullName evidence="1">STY4851/ECs_5259 family protein</fullName>
    </submittedName>
</protein>
<reference evidence="1" key="1">
    <citation type="journal article" date="2021" name="PeerJ">
        <title>Extensive microbial diversity within the chicken gut microbiome revealed by metagenomics and culture.</title>
        <authorList>
            <person name="Gilroy R."/>
            <person name="Ravi A."/>
            <person name="Getino M."/>
            <person name="Pursley I."/>
            <person name="Horton D.L."/>
            <person name="Alikhan N.F."/>
            <person name="Baker D."/>
            <person name="Gharbi K."/>
            <person name="Hall N."/>
            <person name="Watson M."/>
            <person name="Adriaenssens E.M."/>
            <person name="Foster-Nyarko E."/>
            <person name="Jarju S."/>
            <person name="Secka A."/>
            <person name="Antonio M."/>
            <person name="Oren A."/>
            <person name="Chaudhuri R.R."/>
            <person name="La Ragione R."/>
            <person name="Hildebrand F."/>
            <person name="Pallen M.J."/>
        </authorList>
    </citation>
    <scope>NUCLEOTIDE SEQUENCE</scope>
    <source>
        <strain evidence="1">CHK186-16707</strain>
    </source>
</reference>